<protein>
    <submittedName>
        <fullName evidence="7">Ubiquitin-like protease family profile domain-containing protein</fullName>
    </submittedName>
</protein>
<name>A0A914EKZ9_9BILA</name>
<dbReference type="Pfam" id="PF02902">
    <property type="entry name" value="Peptidase_C48"/>
    <property type="match status" value="1"/>
</dbReference>
<dbReference type="WBParaSite" id="ACRNAN_scaffold9149.g10157.t1">
    <property type="protein sequence ID" value="ACRNAN_scaffold9149.g10157.t1"/>
    <property type="gene ID" value="ACRNAN_scaffold9149.g10157"/>
</dbReference>
<keyword evidence="6" id="KW-1185">Reference proteome</keyword>
<dbReference type="InterPro" id="IPR044613">
    <property type="entry name" value="Nep1/2-like"/>
</dbReference>
<evidence type="ECO:0000256" key="4">
    <source>
        <dbReference type="ARBA" id="ARBA00022807"/>
    </source>
</evidence>
<dbReference type="GO" id="GO:0019784">
    <property type="term" value="F:deNEDDylase activity"/>
    <property type="evidence" value="ECO:0007669"/>
    <property type="project" value="InterPro"/>
</dbReference>
<dbReference type="GO" id="GO:0008234">
    <property type="term" value="F:cysteine-type peptidase activity"/>
    <property type="evidence" value="ECO:0007669"/>
    <property type="project" value="UniProtKB-KW"/>
</dbReference>
<evidence type="ECO:0000313" key="7">
    <source>
        <dbReference type="WBParaSite" id="ACRNAN_scaffold9149.g10157.t1"/>
    </source>
</evidence>
<organism evidence="6 7">
    <name type="scientific">Acrobeloides nanus</name>
    <dbReference type="NCBI Taxonomy" id="290746"/>
    <lineage>
        <taxon>Eukaryota</taxon>
        <taxon>Metazoa</taxon>
        <taxon>Ecdysozoa</taxon>
        <taxon>Nematoda</taxon>
        <taxon>Chromadorea</taxon>
        <taxon>Rhabditida</taxon>
        <taxon>Tylenchina</taxon>
        <taxon>Cephalobomorpha</taxon>
        <taxon>Cephaloboidea</taxon>
        <taxon>Cephalobidae</taxon>
        <taxon>Acrobeloides</taxon>
    </lineage>
</organism>
<sequence>MVNSDDAKVLSYDDIVVFQSDIRSLNGHSWLTDNIVNFAANYMKNVLINDATKEKVCIVYASCCELIKYTEKNQLQELLSSFEIDPMKWNIFMFNDNSDPTLIYGGTHWSLIVFSPTERTFYLFDSSNYNVPAHIENFTKKLYNFCNPSEEKVHAYDCPKMNISGDCGIFAIEYLKAILLHINSGNTSSTFQFPVMNDQFVMDRRMYWRNIIYTLSNS</sequence>
<dbReference type="PANTHER" id="PTHR46468:SF1">
    <property type="entry name" value="SENTRIN-SPECIFIC PROTEASE 8"/>
    <property type="match status" value="1"/>
</dbReference>
<reference evidence="7" key="1">
    <citation type="submission" date="2022-11" db="UniProtKB">
        <authorList>
            <consortium name="WormBaseParasite"/>
        </authorList>
    </citation>
    <scope>IDENTIFICATION</scope>
</reference>
<dbReference type="PROSITE" id="PS50600">
    <property type="entry name" value="ULP_PROTEASE"/>
    <property type="match status" value="1"/>
</dbReference>
<accession>A0A914EKZ9</accession>
<dbReference type="GO" id="GO:0006508">
    <property type="term" value="P:proteolysis"/>
    <property type="evidence" value="ECO:0007669"/>
    <property type="project" value="UniProtKB-KW"/>
</dbReference>
<dbReference type="Gene3D" id="3.40.395.10">
    <property type="entry name" value="Adenoviral Proteinase, Chain A"/>
    <property type="match status" value="1"/>
</dbReference>
<dbReference type="Proteomes" id="UP000887540">
    <property type="component" value="Unplaced"/>
</dbReference>
<dbReference type="GO" id="GO:0000338">
    <property type="term" value="P:protein deneddylation"/>
    <property type="evidence" value="ECO:0007669"/>
    <property type="project" value="TreeGrafter"/>
</dbReference>
<keyword evidence="3" id="KW-0378">Hydrolase</keyword>
<evidence type="ECO:0000256" key="3">
    <source>
        <dbReference type="ARBA" id="ARBA00022801"/>
    </source>
</evidence>
<evidence type="ECO:0000256" key="1">
    <source>
        <dbReference type="ARBA" id="ARBA00005234"/>
    </source>
</evidence>
<evidence type="ECO:0000259" key="5">
    <source>
        <dbReference type="PROSITE" id="PS50600"/>
    </source>
</evidence>
<keyword evidence="2" id="KW-0645">Protease</keyword>
<proteinExistence type="inferred from homology"/>
<dbReference type="InterPro" id="IPR003653">
    <property type="entry name" value="Peptidase_C48_C"/>
</dbReference>
<dbReference type="PANTHER" id="PTHR46468">
    <property type="entry name" value="SENTRIN-SPECIFIC PROTEASE 8"/>
    <property type="match status" value="1"/>
</dbReference>
<feature type="domain" description="Ubiquitin-like protease family profile" evidence="5">
    <location>
        <begin position="15"/>
        <end position="178"/>
    </location>
</feature>
<evidence type="ECO:0000313" key="6">
    <source>
        <dbReference type="Proteomes" id="UP000887540"/>
    </source>
</evidence>
<comment type="similarity">
    <text evidence="1">Belongs to the peptidase C48 family.</text>
</comment>
<evidence type="ECO:0000256" key="2">
    <source>
        <dbReference type="ARBA" id="ARBA00022670"/>
    </source>
</evidence>
<dbReference type="AlphaFoldDB" id="A0A914EKZ9"/>
<keyword evidence="4" id="KW-0788">Thiol protease</keyword>
<dbReference type="SUPFAM" id="SSF54001">
    <property type="entry name" value="Cysteine proteinases"/>
    <property type="match status" value="1"/>
</dbReference>
<dbReference type="InterPro" id="IPR038765">
    <property type="entry name" value="Papain-like_cys_pep_sf"/>
</dbReference>